<comment type="catalytic activity">
    <reaction evidence="1">
        <text>ATP + protein L-histidine = ADP + protein N-phospho-L-histidine.</text>
        <dbReference type="EC" id="2.7.13.3"/>
    </reaction>
</comment>
<keyword evidence="9" id="KW-0812">Transmembrane</keyword>
<evidence type="ECO:0000256" key="1">
    <source>
        <dbReference type="ARBA" id="ARBA00000085"/>
    </source>
</evidence>
<proteinExistence type="predicted"/>
<evidence type="ECO:0000256" key="7">
    <source>
        <dbReference type="ARBA" id="ARBA00022840"/>
    </source>
</evidence>
<accession>A0ABV0J719</accession>
<feature type="transmembrane region" description="Helical" evidence="9">
    <location>
        <begin position="80"/>
        <end position="103"/>
    </location>
</feature>
<dbReference type="EMBL" id="JAMPKM010000005">
    <property type="protein sequence ID" value="MEP0817585.1"/>
    <property type="molecule type" value="Genomic_DNA"/>
</dbReference>
<dbReference type="Proteomes" id="UP001464891">
    <property type="component" value="Unassembled WGS sequence"/>
</dbReference>
<keyword evidence="7" id="KW-0067">ATP-binding</keyword>
<keyword evidence="9" id="KW-1133">Transmembrane helix</keyword>
<evidence type="ECO:0000256" key="3">
    <source>
        <dbReference type="ARBA" id="ARBA00022553"/>
    </source>
</evidence>
<feature type="transmembrane region" description="Helical" evidence="9">
    <location>
        <begin position="115"/>
        <end position="131"/>
    </location>
</feature>
<evidence type="ECO:0000259" key="10">
    <source>
        <dbReference type="PROSITE" id="PS50109"/>
    </source>
</evidence>
<sequence>MSQPLKVPTHPFPFLLYLEWALLGVATLSELFFVPLPRMRQFPLMTLLSIGGLWLMGLRLPVGQAGWLKLLYTGLEFSLIVLAGGLSPRGIRVFPFLYLVLVIRSCLLFKLPGRLMVTGLAFSAFLLTLLYRMQTLNLPGRPMVQDRIRFLILNLTLNAALLFGLILILVLFLINALLAERESREKLAIANEQLRQYALRIEDQATLQERNRIARDIHDSLGHALTGLNIQLEGALKLWQTNPTKAQAFLAEAKRLGSTALQAVRQSVAALRSDPLQGQSVEMAIARLAQEFHCTTGILPTCEIELTRSLPLEVKTTVYRIVQESLTNICKYAAASAVQIQLRTAKDILLLQVQDDGKGFEVNENTTGFGIQGMQERSLALGGHFTIESQLGSGCRILAKLPLPKLPS</sequence>
<dbReference type="InterPro" id="IPR011712">
    <property type="entry name" value="Sig_transdc_His_kin_sub3_dim/P"/>
</dbReference>
<keyword evidence="5" id="KW-0547">Nucleotide-binding</keyword>
<dbReference type="GO" id="GO:0016301">
    <property type="term" value="F:kinase activity"/>
    <property type="evidence" value="ECO:0007669"/>
    <property type="project" value="UniProtKB-KW"/>
</dbReference>
<dbReference type="Pfam" id="PF02518">
    <property type="entry name" value="HATPase_c"/>
    <property type="match status" value="1"/>
</dbReference>
<evidence type="ECO:0000256" key="2">
    <source>
        <dbReference type="ARBA" id="ARBA00012438"/>
    </source>
</evidence>
<dbReference type="CDD" id="cd16917">
    <property type="entry name" value="HATPase_UhpB-NarQ-NarX-like"/>
    <property type="match status" value="1"/>
</dbReference>
<feature type="transmembrane region" description="Helical" evidence="9">
    <location>
        <begin position="42"/>
        <end position="60"/>
    </location>
</feature>
<evidence type="ECO:0000256" key="6">
    <source>
        <dbReference type="ARBA" id="ARBA00022777"/>
    </source>
</evidence>
<feature type="transmembrane region" description="Helical" evidence="9">
    <location>
        <begin position="151"/>
        <end position="178"/>
    </location>
</feature>
<dbReference type="PROSITE" id="PS50109">
    <property type="entry name" value="HIS_KIN"/>
    <property type="match status" value="1"/>
</dbReference>
<dbReference type="InterPro" id="IPR005467">
    <property type="entry name" value="His_kinase_dom"/>
</dbReference>
<keyword evidence="4" id="KW-0808">Transferase</keyword>
<feature type="transmembrane region" description="Helical" evidence="9">
    <location>
        <begin position="12"/>
        <end position="35"/>
    </location>
</feature>
<keyword evidence="8" id="KW-0902">Two-component regulatory system</keyword>
<dbReference type="Gene3D" id="3.30.565.10">
    <property type="entry name" value="Histidine kinase-like ATPase, C-terminal domain"/>
    <property type="match status" value="1"/>
</dbReference>
<dbReference type="Pfam" id="PF07730">
    <property type="entry name" value="HisKA_3"/>
    <property type="match status" value="1"/>
</dbReference>
<evidence type="ECO:0000256" key="4">
    <source>
        <dbReference type="ARBA" id="ARBA00022679"/>
    </source>
</evidence>
<comment type="caution">
    <text evidence="11">The sequence shown here is derived from an EMBL/GenBank/DDBJ whole genome shotgun (WGS) entry which is preliminary data.</text>
</comment>
<protein>
    <recommendedName>
        <fullName evidence="2">histidine kinase</fullName>
        <ecNumber evidence="2">2.7.13.3</ecNumber>
    </recommendedName>
</protein>
<dbReference type="InterPro" id="IPR050482">
    <property type="entry name" value="Sensor_HK_TwoCompSys"/>
</dbReference>
<dbReference type="PANTHER" id="PTHR24421">
    <property type="entry name" value="NITRATE/NITRITE SENSOR PROTEIN NARX-RELATED"/>
    <property type="match status" value="1"/>
</dbReference>
<dbReference type="InterPro" id="IPR003594">
    <property type="entry name" value="HATPase_dom"/>
</dbReference>
<evidence type="ECO:0000313" key="12">
    <source>
        <dbReference type="Proteomes" id="UP001464891"/>
    </source>
</evidence>
<keyword evidence="9" id="KW-0472">Membrane</keyword>
<evidence type="ECO:0000313" key="11">
    <source>
        <dbReference type="EMBL" id="MEP0817585.1"/>
    </source>
</evidence>
<keyword evidence="6 11" id="KW-0418">Kinase</keyword>
<evidence type="ECO:0000256" key="5">
    <source>
        <dbReference type="ARBA" id="ARBA00022741"/>
    </source>
</evidence>
<keyword evidence="12" id="KW-1185">Reference proteome</keyword>
<reference evidence="11 12" key="1">
    <citation type="submission" date="2022-04" db="EMBL/GenBank/DDBJ databases">
        <title>Positive selection, recombination, and allopatry shape intraspecific diversity of widespread and dominant cyanobacteria.</title>
        <authorList>
            <person name="Wei J."/>
            <person name="Shu W."/>
            <person name="Hu C."/>
        </authorList>
    </citation>
    <scope>NUCLEOTIDE SEQUENCE [LARGE SCALE GENOMIC DNA]</scope>
    <source>
        <strain evidence="11 12">GB2-A4</strain>
    </source>
</reference>
<dbReference type="Gene3D" id="1.20.5.1930">
    <property type="match status" value="1"/>
</dbReference>
<dbReference type="EC" id="2.7.13.3" evidence="2"/>
<name>A0ABV0J719_9CYAN</name>
<dbReference type="SMART" id="SM00387">
    <property type="entry name" value="HATPase_c"/>
    <property type="match status" value="1"/>
</dbReference>
<dbReference type="SUPFAM" id="SSF55874">
    <property type="entry name" value="ATPase domain of HSP90 chaperone/DNA topoisomerase II/histidine kinase"/>
    <property type="match status" value="1"/>
</dbReference>
<feature type="domain" description="Histidine kinase" evidence="10">
    <location>
        <begin position="318"/>
        <end position="405"/>
    </location>
</feature>
<keyword evidence="3" id="KW-0597">Phosphoprotein</keyword>
<evidence type="ECO:0000256" key="9">
    <source>
        <dbReference type="SAM" id="Phobius"/>
    </source>
</evidence>
<organism evidence="11 12">
    <name type="scientific">Trichocoleus desertorum GB2-A4</name>
    <dbReference type="NCBI Taxonomy" id="2933944"/>
    <lineage>
        <taxon>Bacteria</taxon>
        <taxon>Bacillati</taxon>
        <taxon>Cyanobacteriota</taxon>
        <taxon>Cyanophyceae</taxon>
        <taxon>Leptolyngbyales</taxon>
        <taxon>Trichocoleusaceae</taxon>
        <taxon>Trichocoleus</taxon>
    </lineage>
</organism>
<gene>
    <name evidence="11" type="ORF">NC998_10800</name>
</gene>
<dbReference type="RefSeq" id="WP_190436214.1">
    <property type="nucleotide sequence ID" value="NZ_JAMPKM010000005.1"/>
</dbReference>
<dbReference type="InterPro" id="IPR036890">
    <property type="entry name" value="HATPase_C_sf"/>
</dbReference>
<dbReference type="PANTHER" id="PTHR24421:SF10">
    <property type="entry name" value="NITRATE_NITRITE SENSOR PROTEIN NARQ"/>
    <property type="match status" value="1"/>
</dbReference>
<evidence type="ECO:0000256" key="8">
    <source>
        <dbReference type="ARBA" id="ARBA00023012"/>
    </source>
</evidence>